<keyword evidence="1" id="KW-0472">Membrane</keyword>
<name>T0ZSV9_9ZZZZ</name>
<feature type="transmembrane region" description="Helical" evidence="1">
    <location>
        <begin position="77"/>
        <end position="95"/>
    </location>
</feature>
<feature type="transmembrane region" description="Helical" evidence="1">
    <location>
        <begin position="12"/>
        <end position="38"/>
    </location>
</feature>
<evidence type="ECO:0000313" key="2">
    <source>
        <dbReference type="EMBL" id="EQD47763.1"/>
    </source>
</evidence>
<proteinExistence type="predicted"/>
<evidence type="ECO:0000256" key="1">
    <source>
        <dbReference type="SAM" id="Phobius"/>
    </source>
</evidence>
<dbReference type="InterPro" id="IPR042524">
    <property type="entry name" value="Presenilin_C"/>
</dbReference>
<accession>T0ZSV9</accession>
<gene>
    <name evidence="2" type="ORF">B1B_12179</name>
</gene>
<feature type="non-terminal residue" evidence="2">
    <location>
        <position position="1"/>
    </location>
</feature>
<dbReference type="Gene3D" id="1.10.472.100">
    <property type="entry name" value="Presenilin"/>
    <property type="match status" value="1"/>
</dbReference>
<feature type="transmembrane region" description="Helical" evidence="1">
    <location>
        <begin position="44"/>
        <end position="65"/>
    </location>
</feature>
<reference evidence="2" key="2">
    <citation type="journal article" date="2014" name="ISME J.">
        <title>Microbial stratification in low pH oxic and suboxic macroscopic growths along an acid mine drainage.</title>
        <authorList>
            <person name="Mendez-Garcia C."/>
            <person name="Mesa V."/>
            <person name="Sprenger R.R."/>
            <person name="Richter M."/>
            <person name="Diez M.S."/>
            <person name="Solano J."/>
            <person name="Bargiela R."/>
            <person name="Golyshina O.V."/>
            <person name="Manteca A."/>
            <person name="Ramos J.L."/>
            <person name="Gallego J.R."/>
            <person name="Llorente I."/>
            <person name="Martins Dos Santos V.A."/>
            <person name="Jensen O.N."/>
            <person name="Pelaez A.I."/>
            <person name="Sanchez J."/>
            <person name="Ferrer M."/>
        </authorList>
    </citation>
    <scope>NUCLEOTIDE SEQUENCE</scope>
</reference>
<keyword evidence="1" id="KW-0812">Transmembrane</keyword>
<sequence>NKTKPNKIIGKGMVPFAASAALGTGDLATPLMLSISAYSISLNFTISIFIALGALFGLMLTMFILRKYKRALPAIPPILFGIVLSLGLYIALFHAL</sequence>
<organism evidence="2">
    <name type="scientific">mine drainage metagenome</name>
    <dbReference type="NCBI Taxonomy" id="410659"/>
    <lineage>
        <taxon>unclassified sequences</taxon>
        <taxon>metagenomes</taxon>
        <taxon>ecological metagenomes</taxon>
    </lineage>
</organism>
<protein>
    <submittedName>
        <fullName evidence="2">Peptidase A22, presenilin signal peptide</fullName>
    </submittedName>
</protein>
<dbReference type="AlphaFoldDB" id="T0ZSV9"/>
<keyword evidence="1" id="KW-1133">Transmembrane helix</keyword>
<comment type="caution">
    <text evidence="2">The sequence shown here is derived from an EMBL/GenBank/DDBJ whole genome shotgun (WGS) entry which is preliminary data.</text>
</comment>
<dbReference type="EMBL" id="AUZY01007968">
    <property type="protein sequence ID" value="EQD47763.1"/>
    <property type="molecule type" value="Genomic_DNA"/>
</dbReference>
<reference evidence="2" key="1">
    <citation type="submission" date="2013-08" db="EMBL/GenBank/DDBJ databases">
        <authorList>
            <person name="Mendez C."/>
            <person name="Richter M."/>
            <person name="Ferrer M."/>
            <person name="Sanchez J."/>
        </authorList>
    </citation>
    <scope>NUCLEOTIDE SEQUENCE</scope>
</reference>